<comment type="caution">
    <text evidence="1">The sequence shown here is derived from an EMBL/GenBank/DDBJ whole genome shotgun (WGS) entry which is preliminary data.</text>
</comment>
<dbReference type="Proteomes" id="UP001162483">
    <property type="component" value="Unassembled WGS sequence"/>
</dbReference>
<gene>
    <name evidence="1" type="ORF">SPARVUS_LOCUS15308537</name>
</gene>
<dbReference type="EMBL" id="CATNWA010019955">
    <property type="protein sequence ID" value="CAI9615948.1"/>
    <property type="molecule type" value="Genomic_DNA"/>
</dbReference>
<sequence>MGYGGDQDAGMAYEVIRMLVWGMAVIRMGMGYGSDQDAGMGNGSDQDGVWQ</sequence>
<keyword evidence="2" id="KW-1185">Reference proteome</keyword>
<evidence type="ECO:0000313" key="1">
    <source>
        <dbReference type="EMBL" id="CAI9615948.1"/>
    </source>
</evidence>
<name>A0ABN9H833_9NEOB</name>
<protein>
    <submittedName>
        <fullName evidence="1">Uncharacterized protein</fullName>
    </submittedName>
</protein>
<reference evidence="1" key="1">
    <citation type="submission" date="2023-05" db="EMBL/GenBank/DDBJ databases">
        <authorList>
            <person name="Stuckert A."/>
        </authorList>
    </citation>
    <scope>NUCLEOTIDE SEQUENCE</scope>
</reference>
<evidence type="ECO:0000313" key="2">
    <source>
        <dbReference type="Proteomes" id="UP001162483"/>
    </source>
</evidence>
<proteinExistence type="predicted"/>
<accession>A0ABN9H833</accession>
<organism evidence="1 2">
    <name type="scientific">Staurois parvus</name>
    <dbReference type="NCBI Taxonomy" id="386267"/>
    <lineage>
        <taxon>Eukaryota</taxon>
        <taxon>Metazoa</taxon>
        <taxon>Chordata</taxon>
        <taxon>Craniata</taxon>
        <taxon>Vertebrata</taxon>
        <taxon>Euteleostomi</taxon>
        <taxon>Amphibia</taxon>
        <taxon>Batrachia</taxon>
        <taxon>Anura</taxon>
        <taxon>Neobatrachia</taxon>
        <taxon>Ranoidea</taxon>
        <taxon>Ranidae</taxon>
        <taxon>Staurois</taxon>
    </lineage>
</organism>